<dbReference type="PANTHER" id="PTHR34351:SF1">
    <property type="entry name" value="SLR1927 PROTEIN"/>
    <property type="match status" value="1"/>
</dbReference>
<proteinExistence type="predicted"/>
<protein>
    <submittedName>
        <fullName evidence="2">DUF58 domain-containing protein</fullName>
    </submittedName>
</protein>
<dbReference type="RefSeq" id="WP_269444746.1">
    <property type="nucleotide sequence ID" value="NZ_CP097463.1"/>
</dbReference>
<dbReference type="InterPro" id="IPR002881">
    <property type="entry name" value="DUF58"/>
</dbReference>
<evidence type="ECO:0000313" key="3">
    <source>
        <dbReference type="Proteomes" id="UP001164693"/>
    </source>
</evidence>
<reference evidence="2" key="1">
    <citation type="submission" date="2022-05" db="EMBL/GenBank/DDBJ databases">
        <title>Jatrophihabitans sp. SB3-54 whole genome sequence.</title>
        <authorList>
            <person name="Suh M.K."/>
            <person name="Eom M.K."/>
            <person name="Kim J.S."/>
            <person name="Kim H.S."/>
            <person name="Do H.E."/>
            <person name="Shin Y.K."/>
            <person name="Lee J.-S."/>
        </authorList>
    </citation>
    <scope>NUCLEOTIDE SEQUENCE</scope>
    <source>
        <strain evidence="2">SB3-54</strain>
    </source>
</reference>
<keyword evidence="3" id="KW-1185">Reference proteome</keyword>
<dbReference type="PANTHER" id="PTHR34351">
    <property type="entry name" value="SLR1927 PROTEIN-RELATED"/>
    <property type="match status" value="1"/>
</dbReference>
<name>A0ABY7K032_9ACTN</name>
<evidence type="ECO:0000313" key="2">
    <source>
        <dbReference type="EMBL" id="WAX58196.1"/>
    </source>
</evidence>
<gene>
    <name evidence="2" type="ORF">M6B22_05365</name>
</gene>
<feature type="domain" description="DUF58" evidence="1">
    <location>
        <begin position="186"/>
        <end position="342"/>
    </location>
</feature>
<organism evidence="2 3">
    <name type="scientific">Jatrophihabitans cynanchi</name>
    <dbReference type="NCBI Taxonomy" id="2944128"/>
    <lineage>
        <taxon>Bacteria</taxon>
        <taxon>Bacillati</taxon>
        <taxon>Actinomycetota</taxon>
        <taxon>Actinomycetes</taxon>
        <taxon>Jatrophihabitantales</taxon>
        <taxon>Jatrophihabitantaceae</taxon>
        <taxon>Jatrophihabitans</taxon>
    </lineage>
</organism>
<dbReference type="Pfam" id="PF01882">
    <property type="entry name" value="DUF58"/>
    <property type="match status" value="1"/>
</dbReference>
<sequence length="375" mass="40964">MGVAALLGGIAALVLGLVLGWTAFDLLGIGLLVLVGIGLVNILRPSRLAIDRAIQPPRVPKGSPAIAVLTFANRGRRTIGVTVANQPFGDTSVRTIIPKMRRGERGMRTYRLPTRHRGVFDVGPVEVTRRDSFEMFRATRKHGEVERIWVYPRVLGFRTLPTGQTRHLEGPSSDTSPQGNITFHRLRDYVVGDDLRLVHWRSSARTGTLVVKHNVDTSQPYTVLLFDQRPGRYTAEAFEEAVDVAASVVVSGAANKAPVELRLTNGTVIGGPRLREVTPLIDHLTGVEADPDGSLQTQLIALRRARGGTSFIMVTGVLEQADLPYVTALRRRFDRLVVVSIDPDRPGPPHFPGVRIIVAADADEACAAWNLQVQV</sequence>
<accession>A0ABY7K032</accession>
<dbReference type="Proteomes" id="UP001164693">
    <property type="component" value="Chromosome"/>
</dbReference>
<evidence type="ECO:0000259" key="1">
    <source>
        <dbReference type="Pfam" id="PF01882"/>
    </source>
</evidence>
<dbReference type="EMBL" id="CP097463">
    <property type="protein sequence ID" value="WAX58196.1"/>
    <property type="molecule type" value="Genomic_DNA"/>
</dbReference>